<dbReference type="SUPFAM" id="SSF56672">
    <property type="entry name" value="DNA/RNA polymerases"/>
    <property type="match status" value="1"/>
</dbReference>
<dbReference type="EMBL" id="NEVH01001361">
    <property type="protein sequence ID" value="PNF42700.1"/>
    <property type="molecule type" value="Genomic_DNA"/>
</dbReference>
<dbReference type="EMBL" id="NEVH01001361">
    <property type="protein sequence ID" value="PNF42697.1"/>
    <property type="molecule type" value="Genomic_DNA"/>
</dbReference>
<dbReference type="Pfam" id="PF00078">
    <property type="entry name" value="RVT_1"/>
    <property type="match status" value="1"/>
</dbReference>
<dbReference type="GO" id="GO:0071897">
    <property type="term" value="P:DNA biosynthetic process"/>
    <property type="evidence" value="ECO:0007669"/>
    <property type="project" value="UniProtKB-ARBA"/>
</dbReference>
<reference evidence="2 3" key="1">
    <citation type="submission" date="2017-12" db="EMBL/GenBank/DDBJ databases">
        <title>Hemimetabolous genomes reveal molecular basis of termite eusociality.</title>
        <authorList>
            <person name="Harrison M.C."/>
            <person name="Jongepier E."/>
            <person name="Robertson H.M."/>
            <person name="Arning N."/>
            <person name="Bitard-Feildel T."/>
            <person name="Chao H."/>
            <person name="Childers C.P."/>
            <person name="Dinh H."/>
            <person name="Doddapaneni H."/>
            <person name="Dugan S."/>
            <person name="Gowin J."/>
            <person name="Greiner C."/>
            <person name="Han Y."/>
            <person name="Hu H."/>
            <person name="Hughes D.S.T."/>
            <person name="Huylmans A.-K."/>
            <person name="Kemena C."/>
            <person name="Kremer L.P.M."/>
            <person name="Lee S.L."/>
            <person name="Lopez-Ezquerra A."/>
            <person name="Mallet L."/>
            <person name="Monroy-Kuhn J.M."/>
            <person name="Moser A."/>
            <person name="Murali S.C."/>
            <person name="Muzny D.M."/>
            <person name="Otani S."/>
            <person name="Piulachs M.-D."/>
            <person name="Poelchau M."/>
            <person name="Qu J."/>
            <person name="Schaub F."/>
            <person name="Wada-Katsumata A."/>
            <person name="Worley K.C."/>
            <person name="Xie Q."/>
            <person name="Ylla G."/>
            <person name="Poulsen M."/>
            <person name="Gibbs R.A."/>
            <person name="Schal C."/>
            <person name="Richards S."/>
            <person name="Belles X."/>
            <person name="Korb J."/>
            <person name="Bornberg-Bauer E."/>
        </authorList>
    </citation>
    <scope>NUCLEOTIDE SEQUENCE [LARGE SCALE GENOMIC DNA]</scope>
    <source>
        <tissue evidence="2">Whole body</tissue>
    </source>
</reference>
<dbReference type="STRING" id="105785.A0A2J7RPD2"/>
<dbReference type="Proteomes" id="UP000235965">
    <property type="component" value="Unassembled WGS sequence"/>
</dbReference>
<dbReference type="InterPro" id="IPR000477">
    <property type="entry name" value="RT_dom"/>
</dbReference>
<sequence length="624" mass="71271">MKGLNFSVTRPHSNLDMACAVESVVSKLPQTKGMEFRWKVRSMLEKSKSSRPNITMKELKAVKSLRLNKEIRILQADKGNCTVVLDESKYKDKLNTLLESGVYETLPKDPTAKVERKVQKLLSKYKTTLPSDLKHRLTPYHSKPPHLYGLPKIHKADIPLRPIVSSIGSPCYALAGFLHKILSPFAGKSDSFVKNSAHFIQLLKTVNLHSQDTLVSFDIVSLSTNVPVNEVLHIIENKLHDDVTLAERSVLQVGAIMELLEVCLRTTYFQVDDKFFQQKDGMAMGNSLSPIVSNIFMEHFEKLALDSTPYKPSLWLRYVDDTFVVWPHGPERLQTFFDHLNSLRPSICFTMETESNNAISFLDVLVIREKTALATQVYRKPTHTGQYLNFNSNHPPHVKRGLIKSLHDRASTICQDRRDLVREINNLRHDLQLNGYPKGFIDSVINSKGSSRPKKEESPLCSVYIPHVKGVSEKFKRIGNRYTIRTIFHTKHTLKNSLMKTRPKRDPQQMAQCVYSILCECGRSYIGKTGRPLAVRLRKHRHNVKEGLLEKSKLAQHAYEEGHRVGWDEAKILDIESHIRYRKYKEAAHMACSANPISQPSLDFSPIWIPIISNEVTNSHRRSV</sequence>
<accession>A0A2J7RPD2</accession>
<dbReference type="InterPro" id="IPR043502">
    <property type="entry name" value="DNA/RNA_pol_sf"/>
</dbReference>
<dbReference type="Pfam" id="PF26215">
    <property type="entry name" value="HTH_animal"/>
    <property type="match status" value="1"/>
</dbReference>
<protein>
    <recommendedName>
        <fullName evidence="1">Reverse transcriptase domain-containing protein</fullName>
    </recommendedName>
</protein>
<dbReference type="CDD" id="cd10442">
    <property type="entry name" value="GIY-YIG_PLEs"/>
    <property type="match status" value="1"/>
</dbReference>
<evidence type="ECO:0000313" key="2">
    <source>
        <dbReference type="EMBL" id="PNF42697.1"/>
    </source>
</evidence>
<gene>
    <name evidence="2" type="ORF">B7P43_G14177</name>
</gene>
<comment type="caution">
    <text evidence="2">The sequence shown here is derived from an EMBL/GenBank/DDBJ whole genome shotgun (WGS) entry which is preliminary data.</text>
</comment>
<proteinExistence type="predicted"/>
<dbReference type="PANTHER" id="PTHR21301:SF11">
    <property type="entry name" value="GIY-YIG DOMAIN-CONTAINING PROTEIN"/>
    <property type="match status" value="1"/>
</dbReference>
<dbReference type="InParanoid" id="A0A2J7RPD2"/>
<dbReference type="PANTHER" id="PTHR21301">
    <property type="entry name" value="REVERSE TRANSCRIPTASE"/>
    <property type="match status" value="1"/>
</dbReference>
<dbReference type="EMBL" id="NEVH01001361">
    <property type="protein sequence ID" value="PNF42698.1"/>
    <property type="molecule type" value="Genomic_DNA"/>
</dbReference>
<name>A0A2J7RPD2_9NEOP</name>
<evidence type="ECO:0000313" key="3">
    <source>
        <dbReference type="Proteomes" id="UP000235965"/>
    </source>
</evidence>
<dbReference type="AlphaFoldDB" id="A0A2J7RPD2"/>
<dbReference type="OrthoDB" id="10058657at2759"/>
<feature type="domain" description="Reverse transcriptase" evidence="1">
    <location>
        <begin position="131"/>
        <end position="392"/>
    </location>
</feature>
<keyword evidence="3" id="KW-1185">Reference proteome</keyword>
<organism evidence="2 3">
    <name type="scientific">Cryptotermes secundus</name>
    <dbReference type="NCBI Taxonomy" id="105785"/>
    <lineage>
        <taxon>Eukaryota</taxon>
        <taxon>Metazoa</taxon>
        <taxon>Ecdysozoa</taxon>
        <taxon>Arthropoda</taxon>
        <taxon>Hexapoda</taxon>
        <taxon>Insecta</taxon>
        <taxon>Pterygota</taxon>
        <taxon>Neoptera</taxon>
        <taxon>Polyneoptera</taxon>
        <taxon>Dictyoptera</taxon>
        <taxon>Blattodea</taxon>
        <taxon>Blattoidea</taxon>
        <taxon>Termitoidae</taxon>
        <taxon>Kalotermitidae</taxon>
        <taxon>Cryptotermitinae</taxon>
        <taxon>Cryptotermes</taxon>
    </lineage>
</organism>
<evidence type="ECO:0000259" key="1">
    <source>
        <dbReference type="PROSITE" id="PS50878"/>
    </source>
</evidence>
<dbReference type="CDD" id="cd00304">
    <property type="entry name" value="RT_like"/>
    <property type="match status" value="1"/>
</dbReference>
<dbReference type="PROSITE" id="PS50878">
    <property type="entry name" value="RT_POL"/>
    <property type="match status" value="1"/>
</dbReference>
<dbReference type="InterPro" id="IPR058912">
    <property type="entry name" value="HTH_animal"/>
</dbReference>